<dbReference type="RefSeq" id="WP_005466720.1">
    <property type="nucleotide sequence ID" value="NZ_CM001484.1"/>
</dbReference>
<evidence type="ECO:0000313" key="1">
    <source>
        <dbReference type="EMBL" id="EIF00873.1"/>
    </source>
</evidence>
<dbReference type="HOGENOM" id="CLU_2318438_0_0_11"/>
<gene>
    <name evidence="1" type="ORF">SacglDRAFT_04032</name>
</gene>
<dbReference type="Proteomes" id="UP000005087">
    <property type="component" value="Chromosome"/>
</dbReference>
<dbReference type="EMBL" id="CM001484">
    <property type="protein sequence ID" value="EIF00873.1"/>
    <property type="molecule type" value="Genomic_DNA"/>
</dbReference>
<name>I1D7E8_9PSEU</name>
<reference evidence="2" key="2">
    <citation type="submission" date="2012-01" db="EMBL/GenBank/DDBJ databases">
        <title>Noncontiguous Finished sequence of chromosome of Saccharomonospora glauca K62.</title>
        <authorList>
            <consortium name="US DOE Joint Genome Institute"/>
            <person name="Lucas S."/>
            <person name="Han J."/>
            <person name="Lapidus A."/>
            <person name="Cheng J.-F."/>
            <person name="Goodwin L."/>
            <person name="Pitluck S."/>
            <person name="Peters L."/>
            <person name="Mikhailova N."/>
            <person name="Held B."/>
            <person name="Detter J.C."/>
            <person name="Han C."/>
            <person name="Tapia R."/>
            <person name="Land M."/>
            <person name="Hauser L."/>
            <person name="Kyrpides N."/>
            <person name="Ivanova N."/>
            <person name="Pagani I."/>
            <person name="Brambilla E.-M."/>
            <person name="Klenk H.-P."/>
            <person name="Woyke T."/>
        </authorList>
    </citation>
    <scope>NUCLEOTIDE SEQUENCE [LARGE SCALE GENOMIC DNA]</scope>
    <source>
        <strain evidence="2">K62</strain>
    </source>
</reference>
<accession>I1D7E8</accession>
<dbReference type="AlphaFoldDB" id="I1D7E8"/>
<keyword evidence="2" id="KW-1185">Reference proteome</keyword>
<organism evidence="1 2">
    <name type="scientific">Saccharomonospora glauca K62</name>
    <dbReference type="NCBI Taxonomy" id="928724"/>
    <lineage>
        <taxon>Bacteria</taxon>
        <taxon>Bacillati</taxon>
        <taxon>Actinomycetota</taxon>
        <taxon>Actinomycetes</taxon>
        <taxon>Pseudonocardiales</taxon>
        <taxon>Pseudonocardiaceae</taxon>
        <taxon>Saccharomonospora</taxon>
    </lineage>
</organism>
<protein>
    <submittedName>
        <fullName evidence="1">Uncharacterized protein</fullName>
    </submittedName>
</protein>
<proteinExistence type="predicted"/>
<evidence type="ECO:0000313" key="2">
    <source>
        <dbReference type="Proteomes" id="UP000005087"/>
    </source>
</evidence>
<sequence length="99" mass="10452">MRDRWREPVVVLRLGEASGPGFDVPGRRADGTVEGEHFVRHAFRSVLRGVGFAAAYVLSPSTGGGRDGLSGTRRIHVKGPADALALGLVDAFRKAGARG</sequence>
<reference evidence="1 2" key="1">
    <citation type="submission" date="2011-09" db="EMBL/GenBank/DDBJ databases">
        <authorList>
            <consortium name="US DOE Joint Genome Institute (JGI-PGF)"/>
            <person name="Lucas S."/>
            <person name="Han J."/>
            <person name="Lapidus A."/>
            <person name="Cheng J.-F."/>
            <person name="Goodwin L."/>
            <person name="Pitluck S."/>
            <person name="Peters L."/>
            <person name="Land M.L."/>
            <person name="Hauser L."/>
            <person name="Brambilla E."/>
            <person name="Klenk H.-P."/>
            <person name="Woyke T.J."/>
        </authorList>
    </citation>
    <scope>NUCLEOTIDE SEQUENCE [LARGE SCALE GENOMIC DNA]</scope>
    <source>
        <strain evidence="1 2">K62</strain>
    </source>
</reference>